<dbReference type="AlphaFoldDB" id="D7LNX5"/>
<keyword evidence="2" id="KW-0479">Metal-binding</keyword>
<dbReference type="HOGENOM" id="CLU_1257611_0_0_1"/>
<dbReference type="Gramene" id="fgenesh1_pm.C_scaffold_5000551">
    <property type="protein sequence ID" value="fgenesh1_pm.C_scaffold_5000551"/>
    <property type="gene ID" value="fgenesh1_pm.C_scaffold_5000551"/>
</dbReference>
<feature type="domain" description="C2H2-type" evidence="7">
    <location>
        <begin position="187"/>
        <end position="209"/>
    </location>
</feature>
<evidence type="ECO:0000313" key="9">
    <source>
        <dbReference type="Proteomes" id="UP000008694"/>
    </source>
</evidence>
<dbReference type="PANTHER" id="PTHR46144">
    <property type="entry name" value="ZINC FINGER PROTEIN 385B-LIKE"/>
    <property type="match status" value="1"/>
</dbReference>
<dbReference type="Pfam" id="PF12874">
    <property type="entry name" value="zf-met"/>
    <property type="match status" value="1"/>
</dbReference>
<keyword evidence="5" id="KW-0862">Zinc</keyword>
<dbReference type="GO" id="GO:0005634">
    <property type="term" value="C:nucleus"/>
    <property type="evidence" value="ECO:0007669"/>
    <property type="project" value="UniProtKB-SubCell"/>
</dbReference>
<gene>
    <name evidence="8" type="ORF">ARALYDRAFT_323007</name>
</gene>
<dbReference type="eggNOG" id="ENOG502R8AY">
    <property type="taxonomic scope" value="Eukaryota"/>
</dbReference>
<keyword evidence="6" id="KW-0539">Nucleus</keyword>
<dbReference type="Proteomes" id="UP000008694">
    <property type="component" value="Unassembled WGS sequence"/>
</dbReference>
<sequence length="220" mass="24010">MDYNSQWQQPPAPAMQPPEMNQSAAVDAYYASYCAHYANPDPNFKFDLQTHESLAIAIPPAPGVVVTTPYYTLDANAQNLAWQESVRPSHSLYPPGAGFSWTGHIVQAQLPGLKKVSKKGKVVRSAYCEVYSSLPGPTVAIPLIGPQENPSKSKARKKGVESITEDLETKRRRVVECGVSNESIRLCRICNVVCNSDTVYNDHLAGQKHAAKAAKTPVNT</sequence>
<evidence type="ECO:0000259" key="7">
    <source>
        <dbReference type="Pfam" id="PF12874"/>
    </source>
</evidence>
<organism evidence="9">
    <name type="scientific">Arabidopsis lyrata subsp. lyrata</name>
    <name type="common">Lyre-leaved rock-cress</name>
    <dbReference type="NCBI Taxonomy" id="81972"/>
    <lineage>
        <taxon>Eukaryota</taxon>
        <taxon>Viridiplantae</taxon>
        <taxon>Streptophyta</taxon>
        <taxon>Embryophyta</taxon>
        <taxon>Tracheophyta</taxon>
        <taxon>Spermatophyta</taxon>
        <taxon>Magnoliopsida</taxon>
        <taxon>eudicotyledons</taxon>
        <taxon>Gunneridae</taxon>
        <taxon>Pentapetalae</taxon>
        <taxon>rosids</taxon>
        <taxon>malvids</taxon>
        <taxon>Brassicales</taxon>
        <taxon>Brassicaceae</taxon>
        <taxon>Camelineae</taxon>
        <taxon>Arabidopsis</taxon>
    </lineage>
</organism>
<protein>
    <recommendedName>
        <fullName evidence="7">C2H2-type domain-containing protein</fullName>
    </recommendedName>
</protein>
<proteinExistence type="predicted"/>
<dbReference type="GO" id="GO:0008270">
    <property type="term" value="F:zinc ion binding"/>
    <property type="evidence" value="ECO:0007669"/>
    <property type="project" value="UniProtKB-KW"/>
</dbReference>
<keyword evidence="4" id="KW-0863">Zinc-finger</keyword>
<name>D7LNX5_ARALL</name>
<dbReference type="InterPro" id="IPR013087">
    <property type="entry name" value="Znf_C2H2_type"/>
</dbReference>
<evidence type="ECO:0000256" key="5">
    <source>
        <dbReference type="ARBA" id="ARBA00022833"/>
    </source>
</evidence>
<evidence type="ECO:0000256" key="3">
    <source>
        <dbReference type="ARBA" id="ARBA00022737"/>
    </source>
</evidence>
<reference evidence="9" key="1">
    <citation type="journal article" date="2011" name="Nat. Genet.">
        <title>The Arabidopsis lyrata genome sequence and the basis of rapid genome size change.</title>
        <authorList>
            <person name="Hu T.T."/>
            <person name="Pattyn P."/>
            <person name="Bakker E.G."/>
            <person name="Cao J."/>
            <person name="Cheng J.-F."/>
            <person name="Clark R.M."/>
            <person name="Fahlgren N."/>
            <person name="Fawcett J.A."/>
            <person name="Grimwood J."/>
            <person name="Gundlach H."/>
            <person name="Haberer G."/>
            <person name="Hollister J.D."/>
            <person name="Ossowski S."/>
            <person name="Ottilar R.P."/>
            <person name="Salamov A.A."/>
            <person name="Schneeberger K."/>
            <person name="Spannagl M."/>
            <person name="Wang X."/>
            <person name="Yang L."/>
            <person name="Nasrallah M.E."/>
            <person name="Bergelson J."/>
            <person name="Carrington J.C."/>
            <person name="Gaut B.S."/>
            <person name="Schmutz J."/>
            <person name="Mayer K.F.X."/>
            <person name="Van de Peer Y."/>
            <person name="Grigoriev I.V."/>
            <person name="Nordborg M."/>
            <person name="Weigel D."/>
            <person name="Guo Y.-L."/>
        </authorList>
    </citation>
    <scope>NUCLEOTIDE SEQUENCE [LARGE SCALE GENOMIC DNA]</scope>
    <source>
        <strain evidence="9">cv. MN47</strain>
    </source>
</reference>
<evidence type="ECO:0000256" key="1">
    <source>
        <dbReference type="ARBA" id="ARBA00004123"/>
    </source>
</evidence>
<dbReference type="EMBL" id="GL348717">
    <property type="protein sequence ID" value="EFH53430.1"/>
    <property type="molecule type" value="Genomic_DNA"/>
</dbReference>
<dbReference type="STRING" id="81972.D7LNX5"/>
<evidence type="ECO:0000313" key="8">
    <source>
        <dbReference type="EMBL" id="EFH53430.1"/>
    </source>
</evidence>
<accession>D7LNX5</accession>
<keyword evidence="9" id="KW-1185">Reference proteome</keyword>
<dbReference type="PANTHER" id="PTHR46144:SF6">
    <property type="entry name" value="C2H2-TYPE DOMAIN-CONTAINING PROTEIN"/>
    <property type="match status" value="1"/>
</dbReference>
<comment type="subcellular location">
    <subcellularLocation>
        <location evidence="1">Nucleus</location>
    </subcellularLocation>
</comment>
<evidence type="ECO:0000256" key="6">
    <source>
        <dbReference type="ARBA" id="ARBA00023242"/>
    </source>
</evidence>
<evidence type="ECO:0000256" key="2">
    <source>
        <dbReference type="ARBA" id="ARBA00022723"/>
    </source>
</evidence>
<keyword evidence="3" id="KW-0677">Repeat</keyword>
<dbReference type="InterPro" id="IPR036236">
    <property type="entry name" value="Znf_C2H2_sf"/>
</dbReference>
<evidence type="ECO:0000256" key="4">
    <source>
        <dbReference type="ARBA" id="ARBA00022771"/>
    </source>
</evidence>
<dbReference type="InterPro" id="IPR051868">
    <property type="entry name" value="ZN346_ZMAT4"/>
</dbReference>
<dbReference type="SUPFAM" id="SSF57667">
    <property type="entry name" value="beta-beta-alpha zinc fingers"/>
    <property type="match status" value="1"/>
</dbReference>
<dbReference type="Gene3D" id="3.30.160.60">
    <property type="entry name" value="Classic Zinc Finger"/>
    <property type="match status" value="1"/>
</dbReference>